<dbReference type="InterPro" id="IPR033133">
    <property type="entry name" value="PUM-HD"/>
</dbReference>
<proteinExistence type="inferred from homology"/>
<evidence type="ECO:0000256" key="5">
    <source>
        <dbReference type="ARBA" id="ARBA00060736"/>
    </source>
</evidence>
<feature type="repeat" description="Pumilio" evidence="7">
    <location>
        <begin position="263"/>
        <end position="298"/>
    </location>
</feature>
<accession>A0A9P6CG08</accession>
<feature type="repeat" description="Pumilio" evidence="7">
    <location>
        <begin position="335"/>
        <end position="370"/>
    </location>
</feature>
<comment type="subcellular location">
    <subcellularLocation>
        <location evidence="1">Cytoplasm</location>
    </subcellularLocation>
</comment>
<evidence type="ECO:0000313" key="10">
    <source>
        <dbReference type="Proteomes" id="UP000807353"/>
    </source>
</evidence>
<keyword evidence="2" id="KW-0963">Cytoplasm</keyword>
<dbReference type="PROSITE" id="PS50302">
    <property type="entry name" value="PUM"/>
    <property type="match status" value="7"/>
</dbReference>
<sequence>MYPQPNISPMVAPQIPATMADKKREMQYNIQQHLTSPNPLYGQIRSTPSPHPQPYGMDYGPHVPHMIPGGMYGHTPMAVYAHSMRHPRRNDVILPSQPPRSALLDEFRANKVRKWELRDIFGFIVEFSGDQHGSRFIQQKLEIATMDDKEMVFNEIVPNNTLQLIRDVFGNYVIQKLFEHGTQVHKTKLVNIMEGHVLTLSLQMYGCRVVQKAIEFILPEQQGMFIKELEPYVLKCVKDSNGNHVIQKLVECVSPDRLGFVNTFHGNVYDLASHPYGCRVLQRCLENLPDEFTRPLMEELHKYAINLMQNQFGNYVIQYILEHGKLHDKAMIVSKLRGQILQMARHKFASNVCEKALVCTDTDSRRALIDEIMAPRPDGVTPIIAMMKDQYANYVLQRALAVVEGDQREVLISKIKPQLVSMRRYANAYTKHLNSIERLVEKYPKQLESVPQLAITPPEHTR</sequence>
<feature type="repeat" description="Pumilio" evidence="7">
    <location>
        <begin position="155"/>
        <end position="191"/>
    </location>
</feature>
<feature type="repeat" description="Pumilio" evidence="7">
    <location>
        <begin position="299"/>
        <end position="334"/>
    </location>
</feature>
<evidence type="ECO:0000259" key="8">
    <source>
        <dbReference type="PROSITE" id="PS50303"/>
    </source>
</evidence>
<evidence type="ECO:0000256" key="2">
    <source>
        <dbReference type="ARBA" id="ARBA00022490"/>
    </source>
</evidence>
<feature type="domain" description="PUM-HD" evidence="8">
    <location>
        <begin position="99"/>
        <end position="440"/>
    </location>
</feature>
<dbReference type="GO" id="GO:0003730">
    <property type="term" value="F:mRNA 3'-UTR binding"/>
    <property type="evidence" value="ECO:0007669"/>
    <property type="project" value="TreeGrafter"/>
</dbReference>
<dbReference type="InterPro" id="IPR016024">
    <property type="entry name" value="ARM-type_fold"/>
</dbReference>
<dbReference type="PANTHER" id="PTHR12537:SF12">
    <property type="entry name" value="MATERNAL PROTEIN PUMILIO"/>
    <property type="match status" value="1"/>
</dbReference>
<keyword evidence="4" id="KW-0694">RNA-binding</keyword>
<dbReference type="GO" id="GO:0005737">
    <property type="term" value="C:cytoplasm"/>
    <property type="evidence" value="ECO:0007669"/>
    <property type="project" value="UniProtKB-SubCell"/>
</dbReference>
<dbReference type="Pfam" id="PF00806">
    <property type="entry name" value="PUF"/>
    <property type="match status" value="8"/>
</dbReference>
<dbReference type="Gene3D" id="1.25.10.10">
    <property type="entry name" value="Leucine-rich Repeat Variant"/>
    <property type="match status" value="1"/>
</dbReference>
<dbReference type="Proteomes" id="UP000807353">
    <property type="component" value="Unassembled WGS sequence"/>
</dbReference>
<dbReference type="FunFam" id="1.25.10.10:FF:000004">
    <property type="entry name" value="Pumilio homolog 1 isoform 2"/>
    <property type="match status" value="1"/>
</dbReference>
<name>A0A9P6CG08_9AGAR</name>
<protein>
    <recommendedName>
        <fullName evidence="6">Pumilio homology domain family member 3</fullName>
    </recommendedName>
</protein>
<evidence type="ECO:0000256" key="6">
    <source>
        <dbReference type="ARBA" id="ARBA00081811"/>
    </source>
</evidence>
<evidence type="ECO:0000256" key="3">
    <source>
        <dbReference type="ARBA" id="ARBA00022737"/>
    </source>
</evidence>
<reference evidence="9" key="1">
    <citation type="submission" date="2020-11" db="EMBL/GenBank/DDBJ databases">
        <authorList>
            <consortium name="DOE Joint Genome Institute"/>
            <person name="Ahrendt S."/>
            <person name="Riley R."/>
            <person name="Andreopoulos W."/>
            <person name="Labutti K."/>
            <person name="Pangilinan J."/>
            <person name="Ruiz-Duenas F.J."/>
            <person name="Barrasa J.M."/>
            <person name="Sanchez-Garcia M."/>
            <person name="Camarero S."/>
            <person name="Miyauchi S."/>
            <person name="Serrano A."/>
            <person name="Linde D."/>
            <person name="Babiker R."/>
            <person name="Drula E."/>
            <person name="Ayuso-Fernandez I."/>
            <person name="Pacheco R."/>
            <person name="Padilla G."/>
            <person name="Ferreira P."/>
            <person name="Barriuso J."/>
            <person name="Kellner H."/>
            <person name="Castanera R."/>
            <person name="Alfaro M."/>
            <person name="Ramirez L."/>
            <person name="Pisabarro A.G."/>
            <person name="Kuo A."/>
            <person name="Tritt A."/>
            <person name="Lipzen A."/>
            <person name="He G."/>
            <person name="Yan M."/>
            <person name="Ng V."/>
            <person name="Cullen D."/>
            <person name="Martin F."/>
            <person name="Rosso M.-N."/>
            <person name="Henrissat B."/>
            <person name="Hibbett D."/>
            <person name="Martinez A.T."/>
            <person name="Grigoriev I.V."/>
        </authorList>
    </citation>
    <scope>NUCLEOTIDE SEQUENCE</scope>
    <source>
        <strain evidence="9">CBS 247.69</strain>
    </source>
</reference>
<organism evidence="9 10">
    <name type="scientific">Collybia nuda</name>
    <dbReference type="NCBI Taxonomy" id="64659"/>
    <lineage>
        <taxon>Eukaryota</taxon>
        <taxon>Fungi</taxon>
        <taxon>Dikarya</taxon>
        <taxon>Basidiomycota</taxon>
        <taxon>Agaricomycotina</taxon>
        <taxon>Agaricomycetes</taxon>
        <taxon>Agaricomycetidae</taxon>
        <taxon>Agaricales</taxon>
        <taxon>Tricholomatineae</taxon>
        <taxon>Clitocybaceae</taxon>
        <taxon>Collybia</taxon>
    </lineage>
</organism>
<dbReference type="SUPFAM" id="SSF48371">
    <property type="entry name" value="ARM repeat"/>
    <property type="match status" value="1"/>
</dbReference>
<dbReference type="OrthoDB" id="668540at2759"/>
<dbReference type="EMBL" id="MU150252">
    <property type="protein sequence ID" value="KAF9464721.1"/>
    <property type="molecule type" value="Genomic_DNA"/>
</dbReference>
<evidence type="ECO:0000256" key="1">
    <source>
        <dbReference type="ARBA" id="ARBA00004496"/>
    </source>
</evidence>
<keyword evidence="10" id="KW-1185">Reference proteome</keyword>
<dbReference type="CDD" id="cd07920">
    <property type="entry name" value="Pumilio"/>
    <property type="match status" value="1"/>
</dbReference>
<gene>
    <name evidence="9" type="ORF">BDZ94DRAFT_1281861</name>
</gene>
<feature type="repeat" description="Pumilio" evidence="7">
    <location>
        <begin position="371"/>
        <end position="413"/>
    </location>
</feature>
<feature type="repeat" description="Pumilio" evidence="7">
    <location>
        <begin position="192"/>
        <end position="227"/>
    </location>
</feature>
<dbReference type="AlphaFoldDB" id="A0A9P6CG08"/>
<dbReference type="InterPro" id="IPR011989">
    <property type="entry name" value="ARM-like"/>
</dbReference>
<evidence type="ECO:0000256" key="4">
    <source>
        <dbReference type="ARBA" id="ARBA00022884"/>
    </source>
</evidence>
<evidence type="ECO:0000256" key="7">
    <source>
        <dbReference type="PROSITE-ProRule" id="PRU00317"/>
    </source>
</evidence>
<dbReference type="GO" id="GO:0000288">
    <property type="term" value="P:nuclear-transcribed mRNA catabolic process, deadenylation-dependent decay"/>
    <property type="evidence" value="ECO:0007669"/>
    <property type="project" value="TreeGrafter"/>
</dbReference>
<dbReference type="InterPro" id="IPR001313">
    <property type="entry name" value="Pumilio_RNA-bd_rpt"/>
</dbReference>
<dbReference type="PROSITE" id="PS50303">
    <property type="entry name" value="PUM_HD"/>
    <property type="match status" value="1"/>
</dbReference>
<comment type="similarity">
    <text evidence="5">Belongs to the PUF3 family.</text>
</comment>
<dbReference type="InterPro" id="IPR033712">
    <property type="entry name" value="Pumilio_RNA-bd"/>
</dbReference>
<keyword evidence="3" id="KW-0677">Repeat</keyword>
<dbReference type="SMART" id="SM00025">
    <property type="entry name" value="Pumilio"/>
    <property type="match status" value="8"/>
</dbReference>
<dbReference type="PANTHER" id="PTHR12537">
    <property type="entry name" value="RNA BINDING PROTEIN PUMILIO-RELATED"/>
    <property type="match status" value="1"/>
</dbReference>
<feature type="repeat" description="Pumilio" evidence="7">
    <location>
        <begin position="119"/>
        <end position="154"/>
    </location>
</feature>
<comment type="caution">
    <text evidence="9">The sequence shown here is derived from an EMBL/GenBank/DDBJ whole genome shotgun (WGS) entry which is preliminary data.</text>
</comment>
<evidence type="ECO:0000313" key="9">
    <source>
        <dbReference type="EMBL" id="KAF9464721.1"/>
    </source>
</evidence>